<feature type="coiled-coil region" evidence="1">
    <location>
        <begin position="363"/>
        <end position="393"/>
    </location>
</feature>
<dbReference type="InterPro" id="IPR045055">
    <property type="entry name" value="DNA2/NAM7-like"/>
</dbReference>
<dbReference type="EMBL" id="JAHMHK010000003">
    <property type="protein sequence ID" value="MBU4693700.1"/>
    <property type="molecule type" value="Genomic_DNA"/>
</dbReference>
<dbReference type="RefSeq" id="WP_216567861.1">
    <property type="nucleotide sequence ID" value="NZ_JAHMHK010000003.1"/>
</dbReference>
<dbReference type="Pfam" id="PF13086">
    <property type="entry name" value="AAA_11"/>
    <property type="match status" value="1"/>
</dbReference>
<dbReference type="InterPro" id="IPR047187">
    <property type="entry name" value="SF1_C_Upf1"/>
</dbReference>
<dbReference type="CDD" id="cd18808">
    <property type="entry name" value="SF1_C_Upf1"/>
    <property type="match status" value="1"/>
</dbReference>
<organism evidence="4 5">
    <name type="scientific">Mycoplasma zalophidermidis</name>
    <dbReference type="NCBI Taxonomy" id="398174"/>
    <lineage>
        <taxon>Bacteria</taxon>
        <taxon>Bacillati</taxon>
        <taxon>Mycoplasmatota</taxon>
        <taxon>Mollicutes</taxon>
        <taxon>Mycoplasmataceae</taxon>
        <taxon>Mycoplasma</taxon>
    </lineage>
</organism>
<feature type="coiled-coil region" evidence="1">
    <location>
        <begin position="578"/>
        <end position="612"/>
    </location>
</feature>
<sequence length="1473" mass="174218">MANLYINGFWVNDIEARTDNWGKNVESWADLSITMTRNSNKYSRKNYGFLFSNNIKKEYKGLEKSLKDHSLFRIFLKDFGFIEDDKSDFEFDYQMFIASERKYKDPFIYLNQKQLDKNSLPVPKQIKNVVIVAKVKDIYKQKFKEKWRKNSVSLFFTVKNDSGWELTRLEFNNFQYLEPNTDDKTKFYNLDNVFVSDDYEEKQKTSLTLLSNLKENILPNEETNNSNKIDFYLFREIFNSLRNFYSNSLSLGKSNNYNQQDDFSNNYDTLFNYGIKDFIEELKTKKDEIASNLSKYSYFVLKTNIEKKIGDKIRNLTLFDHSDTSDDWNIDITIKDKIENPKKLTTVLDDKIKKLISEIDIIRSTIEKNNKEISNQNKELKELNEKKQVKEEYWKNNCKQINESNKYLDMDLQKLDFEDINIDNKIKEILQFIKKQDNWNSLELENFETENNKTIKELEDKSKKLDDTIATEKMKFESLKNKINNLKKEARKPNAIAEKNVEITKNIKQNESENEKIKKNLDVLDSYKKKLQKSLVQNRKKFIEKCIEAVKDNISPIKEKYESMPDVNKDINIIEKNINTKKKENSFHNDSIENKENETEILKNQIKETIEKFDEWTKNKQHLYFIELKRSKPQSQENKKENKTPLKIPSNFKDPNTCLNITNINIGTKMIVDRYYNAIKNSVEGYYKNPYSIYGLINPPVIPKSILSESNSLNLLSKIIKKYSLNNEQEKNIRKMLLTNSIYYLQGPPGTGKTRVISAMCEHLIKNELQNVLITSSTHEAIVNCLDEVDKNNQSDPNFIIYKKQRKTDIRPNKYSAQSLFHNFIIKSFNNFLQENGETKEKNDEINRYKEISEDLDQLTKTLKNENHDLKLLMWLFSDQAEEKFVKEHENKKCSSFVENYSEYQKKYPFLRDDLLIGNITSPFFLQENKLENGRKIVEEIKKYKNLSTFLKDMAENEKKLFLSTDSLSKYLKSKLSIKNKSNPKVKILKNFIEFKKNEDEKNRNNQDENTNEFLNFDSNNQDDLLYMDDSKWSFEFINYANENNLINLIGLTTTSRTTLDLDESNNKDILLDYPIDVTIMDEVSKSSTPEILTRLLVSDKFIMCGDYKQLPPSEYIPEDDIKKVLKNSFDKINNELRTKEIDDNKPRHLIHRLLKRKEVISNNDWEQNKNNWYKQLKDFINAPIFKNQILEIKNKKYSSNNEPVYGFFTEQHRTNEVIMKLINCFYDNDEKLRMPQVHNNLNEIIKFNNASNKLHFIDTTIQPESFITKYVKKTESKSLDFKGEIPRIGVFENELFKKIETQSTYNLYNALVVINILIELRNNNSFDKLKKKIGVISMTRTQTNLIRLLIGQCQELKGLKIDTNTIDNFQGREKEIIIVDFVRNKDYCIFHEVSENKIVVTKRRDVEFLTNDERNNVAASRSKNVLFMVGAFKYYKTINSDFLLKKYSNYGEEEQNESKWTDGSAIYGKHKD</sequence>
<dbReference type="Pfam" id="PF13087">
    <property type="entry name" value="AAA_12"/>
    <property type="match status" value="1"/>
</dbReference>
<evidence type="ECO:0000259" key="2">
    <source>
        <dbReference type="Pfam" id="PF13086"/>
    </source>
</evidence>
<feature type="coiled-coil region" evidence="1">
    <location>
        <begin position="842"/>
        <end position="869"/>
    </location>
</feature>
<feature type="coiled-coil region" evidence="1">
    <location>
        <begin position="444"/>
        <end position="520"/>
    </location>
</feature>
<evidence type="ECO:0000313" key="5">
    <source>
        <dbReference type="Proteomes" id="UP000812267"/>
    </source>
</evidence>
<feature type="domain" description="DNA2/NAM7 helicase helicase" evidence="2">
    <location>
        <begin position="725"/>
        <end position="877"/>
    </location>
</feature>
<name>A0ABS6DRR3_9MOLU</name>
<evidence type="ECO:0000313" key="4">
    <source>
        <dbReference type="EMBL" id="MBU4693700.1"/>
    </source>
</evidence>
<dbReference type="PANTHER" id="PTHR10887:SF495">
    <property type="entry name" value="HELICASE SENATAXIN ISOFORM X1-RELATED"/>
    <property type="match status" value="1"/>
</dbReference>
<protein>
    <submittedName>
        <fullName evidence="4">AAA family ATPase</fullName>
    </submittedName>
</protein>
<dbReference type="PANTHER" id="PTHR10887">
    <property type="entry name" value="DNA2/NAM7 HELICASE FAMILY"/>
    <property type="match status" value="1"/>
</dbReference>
<dbReference type="InterPro" id="IPR041677">
    <property type="entry name" value="DNA2/NAM7_AAA_11"/>
</dbReference>
<accession>A0ABS6DRR3</accession>
<evidence type="ECO:0000256" key="1">
    <source>
        <dbReference type="SAM" id="Coils"/>
    </source>
</evidence>
<evidence type="ECO:0000259" key="3">
    <source>
        <dbReference type="Pfam" id="PF13087"/>
    </source>
</evidence>
<proteinExistence type="predicted"/>
<keyword evidence="5" id="KW-1185">Reference proteome</keyword>
<comment type="caution">
    <text evidence="4">The sequence shown here is derived from an EMBL/GenBank/DDBJ whole genome shotgun (WGS) entry which is preliminary data.</text>
</comment>
<gene>
    <name evidence="4" type="ORF">KQ878_02280</name>
</gene>
<keyword evidence="1" id="KW-0175">Coiled coil</keyword>
<dbReference type="InterPro" id="IPR041679">
    <property type="entry name" value="DNA2/NAM7-like_C"/>
</dbReference>
<reference evidence="4" key="1">
    <citation type="submission" date="2021-06" db="EMBL/GenBank/DDBJ databases">
        <title>Novel Mycoplasma species detected in California sea lions (Zalophus californianus) from the USA.</title>
        <authorList>
            <person name="Volokhov D.V."/>
            <person name="Furtak V.A."/>
            <person name="Zagorodnyaya T.A."/>
        </authorList>
    </citation>
    <scope>NUCLEOTIDE SEQUENCE [LARGE SCALE GENOMIC DNA]</scope>
    <source>
        <strain evidence="4">CSL 4779</strain>
    </source>
</reference>
<dbReference type="Proteomes" id="UP000812267">
    <property type="component" value="Unassembled WGS sequence"/>
</dbReference>
<feature type="domain" description="DNA2/NAM7 helicase-like C-terminal" evidence="3">
    <location>
        <begin position="1206"/>
        <end position="1432"/>
    </location>
</feature>